<reference evidence="2 3" key="1">
    <citation type="submission" date="2024-01" db="EMBL/GenBank/DDBJ databases">
        <title>Genome assemblies of Stephania.</title>
        <authorList>
            <person name="Yang L."/>
        </authorList>
    </citation>
    <scope>NUCLEOTIDE SEQUENCE [LARGE SCALE GENOMIC DNA]</scope>
    <source>
        <strain evidence="2">JXDWG</strain>
        <tissue evidence="2">Leaf</tissue>
    </source>
</reference>
<accession>A0AAP0JW25</accession>
<dbReference type="EMBL" id="JBBNAG010000004">
    <property type="protein sequence ID" value="KAK9140909.1"/>
    <property type="molecule type" value="Genomic_DNA"/>
</dbReference>
<comment type="caution">
    <text evidence="2">The sequence shown here is derived from an EMBL/GenBank/DDBJ whole genome shotgun (WGS) entry which is preliminary data.</text>
</comment>
<sequence>MDLGSCVISESISTNHKRFERPEEMGIEEDNIRKYTTPPIELRSAPKEGERVVTAGMRERRHRRRQAWVGERRCHGVPPPRTEKEGWL</sequence>
<evidence type="ECO:0000256" key="1">
    <source>
        <dbReference type="SAM" id="MobiDB-lite"/>
    </source>
</evidence>
<name>A0AAP0JW25_9MAGN</name>
<proteinExistence type="predicted"/>
<dbReference type="AlphaFoldDB" id="A0AAP0JW25"/>
<dbReference type="Proteomes" id="UP001419268">
    <property type="component" value="Unassembled WGS sequence"/>
</dbReference>
<protein>
    <submittedName>
        <fullName evidence="2">Uncharacterized protein</fullName>
    </submittedName>
</protein>
<feature type="region of interest" description="Disordered" evidence="1">
    <location>
        <begin position="17"/>
        <end position="88"/>
    </location>
</feature>
<gene>
    <name evidence="2" type="ORF">Scep_010590</name>
</gene>
<evidence type="ECO:0000313" key="3">
    <source>
        <dbReference type="Proteomes" id="UP001419268"/>
    </source>
</evidence>
<keyword evidence="3" id="KW-1185">Reference proteome</keyword>
<organism evidence="2 3">
    <name type="scientific">Stephania cephalantha</name>
    <dbReference type="NCBI Taxonomy" id="152367"/>
    <lineage>
        <taxon>Eukaryota</taxon>
        <taxon>Viridiplantae</taxon>
        <taxon>Streptophyta</taxon>
        <taxon>Embryophyta</taxon>
        <taxon>Tracheophyta</taxon>
        <taxon>Spermatophyta</taxon>
        <taxon>Magnoliopsida</taxon>
        <taxon>Ranunculales</taxon>
        <taxon>Menispermaceae</taxon>
        <taxon>Menispermoideae</taxon>
        <taxon>Cissampelideae</taxon>
        <taxon>Stephania</taxon>
    </lineage>
</organism>
<evidence type="ECO:0000313" key="2">
    <source>
        <dbReference type="EMBL" id="KAK9140909.1"/>
    </source>
</evidence>